<gene>
    <name evidence="10" type="ORF">UFOVP245_85</name>
</gene>
<dbReference type="GO" id="GO:0098027">
    <property type="term" value="C:virus tail, sheath"/>
    <property type="evidence" value="ECO:0007669"/>
    <property type="project" value="UniProtKB-KW"/>
</dbReference>
<evidence type="ECO:0000259" key="8">
    <source>
        <dbReference type="Pfam" id="PF04984"/>
    </source>
</evidence>
<evidence type="ECO:0000256" key="3">
    <source>
        <dbReference type="ARBA" id="ARBA00022732"/>
    </source>
</evidence>
<dbReference type="InterPro" id="IPR020287">
    <property type="entry name" value="Tail_sheath_C"/>
</dbReference>
<dbReference type="Pfam" id="PF04984">
    <property type="entry name" value="Phage_sheath_1"/>
    <property type="match status" value="1"/>
</dbReference>
<proteinExistence type="inferred from homology"/>
<organism evidence="10">
    <name type="scientific">uncultured Caudovirales phage</name>
    <dbReference type="NCBI Taxonomy" id="2100421"/>
    <lineage>
        <taxon>Viruses</taxon>
        <taxon>Duplodnaviria</taxon>
        <taxon>Heunggongvirae</taxon>
        <taxon>Uroviricota</taxon>
        <taxon>Caudoviricetes</taxon>
        <taxon>Peduoviridae</taxon>
        <taxon>Maltschvirus</taxon>
        <taxon>Maltschvirus maltsch</taxon>
    </lineage>
</organism>
<evidence type="ECO:0000256" key="7">
    <source>
        <dbReference type="ARBA" id="ARBA00023296"/>
    </source>
</evidence>
<evidence type="ECO:0000256" key="4">
    <source>
        <dbReference type="ARBA" id="ARBA00022766"/>
    </source>
</evidence>
<feature type="domain" description="Tail sheath protein C-terminal" evidence="9">
    <location>
        <begin position="605"/>
        <end position="704"/>
    </location>
</feature>
<keyword evidence="7" id="KW-1160">Virus entry into host cell</keyword>
<evidence type="ECO:0000256" key="5">
    <source>
        <dbReference type="ARBA" id="ARBA00023003"/>
    </source>
</evidence>
<sequence length="719" mass="79530">MPFQVSPGVNVSEIDLTTIVPAVSSTSGAIGGVFKWGPIEDRVLISSEDQLVSTFGKPTANNYETFFSAANFLAYGNSLYVSRAAANSYNAIANTGLARTTDNPDVAANANVFIKNIGDYEYQKSTYETSVWSNVFFVAKYAGEYGNSLRLSVCPSAAAYESGMYVYPGSNVEIKAITQQANSIGYQFHIDVGSAVANVSFNCNSNTDFAELAATSFKTQIKVGDIILVGNTVTGSQYMEISAIGSNVNDDDGFYQSNTFFNLTFTDTFKQRANLTETSWSTDSRPGNTAATTVATRYWKYFNLFDSAPGVSNYVATRTSNTSIQDEVHVVVIDQRGKITGLPGQILEVHPRLSRAIDARGEQGGTIYYRDKLNTYSEYVWSTRDLLVSAYTSDAFPACNTSLTGVATYDFSQGQDGQDENDIPIQYLAQAYDKFKSAEDVDVSLIVTGKSRGGIGEVLPNYIIDNIAETRRDCVVFVSPALEDSVNVPGRELTNITEFRNALRSTSYAVLDSGYKYQYDKYNDVYRWVPMNGDIAGLCVRTDNTRDPWFSPAGFNRGNIKNIVKLAFNPNQAERDVLYRAGVNPVVNFKGQGTVLYGDKTLLAQPSAFDRINVRRLFIVMEKAIAVAAKSSLFEFNDDFTRAAFRNLIEPYLRDIQGRRGIYDFRVVCDTTNNTPEVIDRNEFRGDIYVKPSRSINFIQLNFVAVRTGVEFDEIVGKF</sequence>
<keyword evidence="4" id="KW-1242">Viral contractile tail ejection system</keyword>
<dbReference type="Pfam" id="PF17482">
    <property type="entry name" value="Phage_sheath_1C"/>
    <property type="match status" value="1"/>
</dbReference>
<evidence type="ECO:0000313" key="10">
    <source>
        <dbReference type="EMBL" id="CAB5221159.1"/>
    </source>
</evidence>
<keyword evidence="2" id="KW-1162">Viral penetration into host cytoplasm</keyword>
<keyword evidence="3" id="KW-1227">Viral tail protein</keyword>
<dbReference type="GO" id="GO:0099000">
    <property type="term" value="P:symbiont genome ejection through host cell envelope, contractile tail mechanism"/>
    <property type="evidence" value="ECO:0007669"/>
    <property type="project" value="UniProtKB-KW"/>
</dbReference>
<keyword evidence="5" id="KW-1229">Viral tail sheath protein</keyword>
<name>A0A6J7WSS9_9CAUD</name>
<dbReference type="Gene3D" id="3.40.50.11780">
    <property type="match status" value="2"/>
</dbReference>
<comment type="similarity">
    <text evidence="1">Belongs to the myoviridae tail sheath protein family.</text>
</comment>
<evidence type="ECO:0000256" key="6">
    <source>
        <dbReference type="ARBA" id="ARBA00023009"/>
    </source>
</evidence>
<protein>
    <submittedName>
        <fullName evidence="10">Tail sheath protein</fullName>
    </submittedName>
</protein>
<keyword evidence="6" id="KW-1171">Viral genome ejection through host cell envelope</keyword>
<dbReference type="InterPro" id="IPR035089">
    <property type="entry name" value="Phage_sheath_subtilisin"/>
</dbReference>
<dbReference type="PANTHER" id="PTHR35861:SF1">
    <property type="entry name" value="PHAGE TAIL SHEATH PROTEIN"/>
    <property type="match status" value="1"/>
</dbReference>
<feature type="domain" description="Tail sheath protein subtilisin-like" evidence="8">
    <location>
        <begin position="436"/>
        <end position="602"/>
    </location>
</feature>
<dbReference type="PANTHER" id="PTHR35861">
    <property type="match status" value="1"/>
</dbReference>
<evidence type="ECO:0000256" key="2">
    <source>
        <dbReference type="ARBA" id="ARBA00022595"/>
    </source>
</evidence>
<reference evidence="10" key="1">
    <citation type="submission" date="2020-05" db="EMBL/GenBank/DDBJ databases">
        <authorList>
            <person name="Chiriac C."/>
            <person name="Salcher M."/>
            <person name="Ghai R."/>
            <person name="Kavagutti S V."/>
        </authorList>
    </citation>
    <scope>NUCLEOTIDE SEQUENCE</scope>
</reference>
<evidence type="ECO:0000259" key="9">
    <source>
        <dbReference type="Pfam" id="PF17482"/>
    </source>
</evidence>
<accession>A0A6J7WSS9</accession>
<evidence type="ECO:0000256" key="1">
    <source>
        <dbReference type="ARBA" id="ARBA00008005"/>
    </source>
</evidence>
<dbReference type="InterPro" id="IPR052042">
    <property type="entry name" value="Tail_sheath_structural"/>
</dbReference>
<dbReference type="EMBL" id="LR798287">
    <property type="protein sequence ID" value="CAB5221159.1"/>
    <property type="molecule type" value="Genomic_DNA"/>
</dbReference>
<keyword evidence="5" id="KW-0946">Virion</keyword>